<sequence>MSKPTSFSTRSASSSSSYYTRNTKSTLTELKPEKYLGYKCQISEARIKQEPSYSSTQPIAHTINNGLENIPKPHYSSTRILESVSQSNNETHSLIQFESDGQKISEWSSENKMKRTDDMEKLNNIPLSDTFLESQVEELTIQNRKEDETNIETEILEEKNSSFKQPEESNHYNSETSNTFDNMEAKLVTINDKKLVSIKSELNEVRQRIADISSFTGCSDTTKFIKGTLFLIDIWPEQRDTLRHLSLKIKRGSMGFSPVIAQALLEKLLTYYISYSIYNTGAYISEIVKHDGTILPRWRFQQKNQELPFEERQKICQVVRELERERKTEKVKLIIVDRLYTVYTKIHGDDDADEVRDQLWEIVDQAVEVSLDMWSQPMPVKSVKATEDVYKSEDYAGIPAGSEPGPNTIQLEIYPSFKTHNSFGEEYVLLKGKLLYLQ</sequence>
<evidence type="ECO:0000313" key="2">
    <source>
        <dbReference type="EMBL" id="OAD71664.1"/>
    </source>
</evidence>
<dbReference type="InParanoid" id="A0A167M3E9"/>
<dbReference type="RefSeq" id="XP_018289704.1">
    <property type="nucleotide sequence ID" value="XM_018442197.1"/>
</dbReference>
<keyword evidence="3" id="KW-1185">Reference proteome</keyword>
<dbReference type="GeneID" id="29003103"/>
<proteinExistence type="predicted"/>
<dbReference type="Proteomes" id="UP000077315">
    <property type="component" value="Unassembled WGS sequence"/>
</dbReference>
<reference evidence="3" key="1">
    <citation type="submission" date="2015-06" db="EMBL/GenBank/DDBJ databases">
        <title>Expansion of signal transduction pathways in fungi by whole-genome duplication.</title>
        <authorList>
            <consortium name="DOE Joint Genome Institute"/>
            <person name="Corrochano L.M."/>
            <person name="Kuo A."/>
            <person name="Marcet-Houben M."/>
            <person name="Polaino S."/>
            <person name="Salamov A."/>
            <person name="Villalobos J.M."/>
            <person name="Alvarez M.I."/>
            <person name="Avalos J."/>
            <person name="Benito E.P."/>
            <person name="Benoit I."/>
            <person name="Burger G."/>
            <person name="Camino L.P."/>
            <person name="Canovas D."/>
            <person name="Cerda-Olmedo E."/>
            <person name="Cheng J.-F."/>
            <person name="Dominguez A."/>
            <person name="Elias M."/>
            <person name="Eslava A.P."/>
            <person name="Glaser F."/>
            <person name="Grimwood J."/>
            <person name="Gutierrez G."/>
            <person name="Heitman J."/>
            <person name="Henrissat B."/>
            <person name="Iturriaga E.A."/>
            <person name="Lang B.F."/>
            <person name="Lavin J.L."/>
            <person name="Lee S."/>
            <person name="Li W."/>
            <person name="Lindquist E."/>
            <person name="Lopez-Garcia S."/>
            <person name="Luque E.M."/>
            <person name="Marcos A.T."/>
            <person name="Martin J."/>
            <person name="McCluskey K."/>
            <person name="Medina H.R."/>
            <person name="Miralles-Duran A."/>
            <person name="Miyazaki A."/>
            <person name="Munoz-Torres E."/>
            <person name="Oguiza J.A."/>
            <person name="Ohm R."/>
            <person name="Olmedo M."/>
            <person name="Orejas M."/>
            <person name="Ortiz-Castellanos L."/>
            <person name="Pisabarro A.G."/>
            <person name="Rodriguez-Romero J."/>
            <person name="Ruiz-Herrera J."/>
            <person name="Ruiz-Vazquez R."/>
            <person name="Sanz C."/>
            <person name="Schackwitz W."/>
            <person name="Schmutz J."/>
            <person name="Shahriari M."/>
            <person name="Shelest E."/>
            <person name="Silva-Franco F."/>
            <person name="Soanes D."/>
            <person name="Syed K."/>
            <person name="Tagua V.G."/>
            <person name="Talbot N.J."/>
            <person name="Thon M."/>
            <person name="De vries R.P."/>
            <person name="Wiebenga A."/>
            <person name="Yadav J.S."/>
            <person name="Braun E.L."/>
            <person name="Baker S."/>
            <person name="Garre V."/>
            <person name="Horwitz B."/>
            <person name="Torres-Martinez S."/>
            <person name="Idnurm A."/>
            <person name="Herrera-Estrella A."/>
            <person name="Gabaldon T."/>
            <person name="Grigoriev I.V."/>
        </authorList>
    </citation>
    <scope>NUCLEOTIDE SEQUENCE [LARGE SCALE GENOMIC DNA]</scope>
    <source>
        <strain evidence="3">NRRL 1555(-)</strain>
    </source>
</reference>
<evidence type="ECO:0000313" key="3">
    <source>
        <dbReference type="Proteomes" id="UP000077315"/>
    </source>
</evidence>
<dbReference type="EMBL" id="KV440985">
    <property type="protein sequence ID" value="OAD71664.1"/>
    <property type="molecule type" value="Genomic_DNA"/>
</dbReference>
<name>A0A167M3E9_PHYB8</name>
<dbReference type="AlphaFoldDB" id="A0A167M3E9"/>
<evidence type="ECO:0000256" key="1">
    <source>
        <dbReference type="SAM" id="MobiDB-lite"/>
    </source>
</evidence>
<gene>
    <name evidence="2" type="ORF">PHYBLDRAFT_69996</name>
</gene>
<accession>A0A167M3E9</accession>
<organism evidence="2 3">
    <name type="scientific">Phycomyces blakesleeanus (strain ATCC 8743b / DSM 1359 / FGSC 10004 / NBRC 33097 / NRRL 1555)</name>
    <dbReference type="NCBI Taxonomy" id="763407"/>
    <lineage>
        <taxon>Eukaryota</taxon>
        <taxon>Fungi</taxon>
        <taxon>Fungi incertae sedis</taxon>
        <taxon>Mucoromycota</taxon>
        <taxon>Mucoromycotina</taxon>
        <taxon>Mucoromycetes</taxon>
        <taxon>Mucorales</taxon>
        <taxon>Phycomycetaceae</taxon>
        <taxon>Phycomyces</taxon>
    </lineage>
</organism>
<feature type="region of interest" description="Disordered" evidence="1">
    <location>
        <begin position="1"/>
        <end position="24"/>
    </location>
</feature>
<dbReference type="OrthoDB" id="10367642at2759"/>
<protein>
    <submittedName>
        <fullName evidence="2">Uncharacterized protein</fullName>
    </submittedName>
</protein>
<dbReference type="VEuPathDB" id="FungiDB:PHYBLDRAFT_69996"/>